<dbReference type="AlphaFoldDB" id="A0A1M5PK43"/>
<evidence type="ECO:0000259" key="2">
    <source>
        <dbReference type="Pfam" id="PF05239"/>
    </source>
</evidence>
<dbReference type="InterPro" id="IPR027275">
    <property type="entry name" value="PRC-brl_dom"/>
</dbReference>
<keyword evidence="1" id="KW-0732">Signal</keyword>
<dbReference type="Pfam" id="PF05239">
    <property type="entry name" value="PRC"/>
    <property type="match status" value="1"/>
</dbReference>
<organism evidence="3 4">
    <name type="scientific">Cognatishimia maritima</name>
    <dbReference type="NCBI Taxonomy" id="870908"/>
    <lineage>
        <taxon>Bacteria</taxon>
        <taxon>Pseudomonadati</taxon>
        <taxon>Pseudomonadota</taxon>
        <taxon>Alphaproteobacteria</taxon>
        <taxon>Rhodobacterales</taxon>
        <taxon>Paracoccaceae</taxon>
        <taxon>Cognatishimia</taxon>
    </lineage>
</organism>
<feature type="domain" description="PRC-barrel" evidence="2">
    <location>
        <begin position="92"/>
        <end position="142"/>
    </location>
</feature>
<feature type="chain" id="PRO_5013359352" evidence="1">
    <location>
        <begin position="22"/>
        <end position="166"/>
    </location>
</feature>
<feature type="signal peptide" evidence="1">
    <location>
        <begin position="1"/>
        <end position="21"/>
    </location>
</feature>
<gene>
    <name evidence="3" type="ORF">SAMN04488044_1848</name>
</gene>
<dbReference type="SUPFAM" id="SSF50346">
    <property type="entry name" value="PRC-barrel domain"/>
    <property type="match status" value="1"/>
</dbReference>
<name>A0A1M5PK43_9RHOB</name>
<dbReference type="Gene3D" id="2.30.30.240">
    <property type="entry name" value="PRC-barrel domain"/>
    <property type="match status" value="1"/>
</dbReference>
<evidence type="ECO:0000313" key="3">
    <source>
        <dbReference type="EMBL" id="SHH02115.1"/>
    </source>
</evidence>
<reference evidence="4" key="1">
    <citation type="submission" date="2016-11" db="EMBL/GenBank/DDBJ databases">
        <authorList>
            <person name="Varghese N."/>
            <person name="Submissions S."/>
        </authorList>
    </citation>
    <scope>NUCLEOTIDE SEQUENCE [LARGE SCALE GENOMIC DNA]</scope>
    <source>
        <strain evidence="4">DSM 28223</strain>
    </source>
</reference>
<dbReference type="InterPro" id="IPR011033">
    <property type="entry name" value="PRC_barrel-like_sf"/>
</dbReference>
<keyword evidence="4" id="KW-1185">Reference proteome</keyword>
<evidence type="ECO:0000256" key="1">
    <source>
        <dbReference type="SAM" id="SignalP"/>
    </source>
</evidence>
<dbReference type="EMBL" id="FQWM01000002">
    <property type="protein sequence ID" value="SHH02115.1"/>
    <property type="molecule type" value="Genomic_DNA"/>
</dbReference>
<protein>
    <submittedName>
        <fullName evidence="3">PRC-barrel domain-containing protein</fullName>
    </submittedName>
</protein>
<sequence length="166" mass="17690">MKETIKILTLSAAMIASTAIAGAKGRAVETTSAMPTALSASTPSDMLVDEQVEAQPWLIRAGDVAGSAIYTLPNTTAENWDEAWRAADLHSNAVEIGEIEDVVFNNDGDMKGVVVGVGGFLSFGKKQVIMPLSDLKMIALEDDSFAYLTWMSEADLNDMAVVNSVF</sequence>
<dbReference type="Proteomes" id="UP000184211">
    <property type="component" value="Unassembled WGS sequence"/>
</dbReference>
<proteinExistence type="predicted"/>
<dbReference type="STRING" id="870908.SAMN04488044_1848"/>
<dbReference type="RefSeq" id="WP_072792606.1">
    <property type="nucleotide sequence ID" value="NZ_FQWM01000002.1"/>
</dbReference>
<evidence type="ECO:0000313" key="4">
    <source>
        <dbReference type="Proteomes" id="UP000184211"/>
    </source>
</evidence>
<dbReference type="OrthoDB" id="6158291at2"/>
<accession>A0A1M5PK43</accession>